<dbReference type="NCBIfam" id="TIGR03412">
    <property type="entry name" value="iscX_yfhJ"/>
    <property type="match status" value="1"/>
</dbReference>
<evidence type="ECO:0000313" key="2">
    <source>
        <dbReference type="Proteomes" id="UP001500063"/>
    </source>
</evidence>
<evidence type="ECO:0008006" key="3">
    <source>
        <dbReference type="Google" id="ProtNLM"/>
    </source>
</evidence>
<dbReference type="Gene3D" id="1.10.10.600">
    <property type="entry name" value="IscX-like"/>
    <property type="match status" value="1"/>
</dbReference>
<dbReference type="SUPFAM" id="SSF140319">
    <property type="entry name" value="IscX-like"/>
    <property type="match status" value="1"/>
</dbReference>
<dbReference type="InterPro" id="IPR036762">
    <property type="entry name" value="IscX-like_sf"/>
</dbReference>
<dbReference type="PANTHER" id="PTHR37532:SF1">
    <property type="entry name" value="PROTEIN ISCX"/>
    <property type="match status" value="1"/>
</dbReference>
<comment type="caution">
    <text evidence="1">The sequence shown here is derived from an EMBL/GenBank/DDBJ whole genome shotgun (WGS) entry which is preliminary data.</text>
</comment>
<dbReference type="RefSeq" id="WP_344124673.1">
    <property type="nucleotide sequence ID" value="NZ_BAAABW010000047.1"/>
</dbReference>
<dbReference type="PANTHER" id="PTHR37532">
    <property type="entry name" value="PROTEIN ISCX"/>
    <property type="match status" value="1"/>
</dbReference>
<reference evidence="1 2" key="1">
    <citation type="journal article" date="2019" name="Int. J. Syst. Evol. Microbiol.">
        <title>The Global Catalogue of Microorganisms (GCM) 10K type strain sequencing project: providing services to taxonomists for standard genome sequencing and annotation.</title>
        <authorList>
            <consortium name="The Broad Institute Genomics Platform"/>
            <consortium name="The Broad Institute Genome Sequencing Center for Infectious Disease"/>
            <person name="Wu L."/>
            <person name="Ma J."/>
        </authorList>
    </citation>
    <scope>NUCLEOTIDE SEQUENCE [LARGE SCALE GENOMIC DNA]</scope>
    <source>
        <strain evidence="1 2">JCM 4565</strain>
    </source>
</reference>
<gene>
    <name evidence="1" type="ORF">GCM10010319_71270</name>
</gene>
<dbReference type="InterPro" id="IPR007479">
    <property type="entry name" value="ISC_FeS_clus_asmbl_IscsX"/>
</dbReference>
<dbReference type="EMBL" id="BAAABW010000047">
    <property type="protein sequence ID" value="GAA0382637.1"/>
    <property type="molecule type" value="Genomic_DNA"/>
</dbReference>
<evidence type="ECO:0000313" key="1">
    <source>
        <dbReference type="EMBL" id="GAA0382637.1"/>
    </source>
</evidence>
<protein>
    <recommendedName>
        <fullName evidence="3">Fe-S assembly protein IscX</fullName>
    </recommendedName>
</protein>
<sequence length="66" mass="7353">MQWTDIDRIAAGLAEKHPAAEPLKVDFLDLRDRVAGLSGFSGDPTRVNMRILESIQLAWLDRMGMG</sequence>
<keyword evidence="2" id="KW-1185">Reference proteome</keyword>
<proteinExistence type="predicted"/>
<organism evidence="1 2">
    <name type="scientific">Streptomyces blastmyceticus</name>
    <dbReference type="NCBI Taxonomy" id="68180"/>
    <lineage>
        <taxon>Bacteria</taxon>
        <taxon>Bacillati</taxon>
        <taxon>Actinomycetota</taxon>
        <taxon>Actinomycetes</taxon>
        <taxon>Kitasatosporales</taxon>
        <taxon>Streptomycetaceae</taxon>
        <taxon>Streptomyces</taxon>
    </lineage>
</organism>
<dbReference type="Proteomes" id="UP001500063">
    <property type="component" value="Unassembled WGS sequence"/>
</dbReference>
<accession>A0ABN0Y462</accession>
<name>A0ABN0Y462_9ACTN</name>
<dbReference type="Pfam" id="PF04384">
    <property type="entry name" value="Fe-S_assembly"/>
    <property type="match status" value="1"/>
</dbReference>